<sequence>MRDTVWNGERQSMIIEEDYFVYVKKQIHALICVVNQRESNGYLLKEPDFLSQHGQIQQEIESRGHK</sequence>
<keyword evidence="2" id="KW-1185">Reference proteome</keyword>
<name>A0ABN7XMZ7_GIGMA</name>
<dbReference type="Proteomes" id="UP000789901">
    <property type="component" value="Unassembled WGS sequence"/>
</dbReference>
<gene>
    <name evidence="1" type="ORF">GMARGA_LOCUS45251</name>
</gene>
<organism evidence="1 2">
    <name type="scientific">Gigaspora margarita</name>
    <dbReference type="NCBI Taxonomy" id="4874"/>
    <lineage>
        <taxon>Eukaryota</taxon>
        <taxon>Fungi</taxon>
        <taxon>Fungi incertae sedis</taxon>
        <taxon>Mucoromycota</taxon>
        <taxon>Glomeromycotina</taxon>
        <taxon>Glomeromycetes</taxon>
        <taxon>Diversisporales</taxon>
        <taxon>Gigasporaceae</taxon>
        <taxon>Gigaspora</taxon>
    </lineage>
</organism>
<reference evidence="1 2" key="1">
    <citation type="submission" date="2021-06" db="EMBL/GenBank/DDBJ databases">
        <authorList>
            <person name="Kallberg Y."/>
            <person name="Tangrot J."/>
            <person name="Rosling A."/>
        </authorList>
    </citation>
    <scope>NUCLEOTIDE SEQUENCE [LARGE SCALE GENOMIC DNA]</scope>
    <source>
        <strain evidence="1 2">120-4 pot B 10/14</strain>
    </source>
</reference>
<protein>
    <submittedName>
        <fullName evidence="1">30400_t:CDS:1</fullName>
    </submittedName>
</protein>
<feature type="non-terminal residue" evidence="1">
    <location>
        <position position="66"/>
    </location>
</feature>
<evidence type="ECO:0000313" key="2">
    <source>
        <dbReference type="Proteomes" id="UP000789901"/>
    </source>
</evidence>
<evidence type="ECO:0000313" key="1">
    <source>
        <dbReference type="EMBL" id="CAG8856430.1"/>
    </source>
</evidence>
<accession>A0ABN7XMZ7</accession>
<dbReference type="EMBL" id="CAJVQB010159950">
    <property type="protein sequence ID" value="CAG8856430.1"/>
    <property type="molecule type" value="Genomic_DNA"/>
</dbReference>
<comment type="caution">
    <text evidence="1">The sequence shown here is derived from an EMBL/GenBank/DDBJ whole genome shotgun (WGS) entry which is preliminary data.</text>
</comment>
<proteinExistence type="predicted"/>